<name>A0A087TNZ5_STEMI</name>
<keyword evidence="3" id="KW-1185">Reference proteome</keyword>
<reference evidence="2 3" key="1">
    <citation type="submission" date="2013-11" db="EMBL/GenBank/DDBJ databases">
        <title>Genome sequencing of Stegodyphus mimosarum.</title>
        <authorList>
            <person name="Bechsgaard J."/>
        </authorList>
    </citation>
    <scope>NUCLEOTIDE SEQUENCE [LARGE SCALE GENOMIC DNA]</scope>
</reference>
<dbReference type="AlphaFoldDB" id="A0A087TNZ5"/>
<accession>A0A087TNZ5</accession>
<keyword evidence="1" id="KW-1133">Transmembrane helix</keyword>
<proteinExistence type="predicted"/>
<dbReference type="EMBL" id="KK116106">
    <property type="protein sequence ID" value="KFM66834.1"/>
    <property type="molecule type" value="Genomic_DNA"/>
</dbReference>
<feature type="non-terminal residue" evidence="2">
    <location>
        <position position="87"/>
    </location>
</feature>
<dbReference type="OrthoDB" id="6415465at2759"/>
<keyword evidence="1" id="KW-0472">Membrane</keyword>
<keyword evidence="1" id="KW-0812">Transmembrane</keyword>
<sequence length="87" mass="9830">MKLKVIQLLSSFLLQTVVLTFSLSAFTVFLFFSQTEIIAGSHLSRPPHNLSCYHCSTLNDGESCRDLKLNNTENQRSCKPNQMFCSV</sequence>
<protein>
    <submittedName>
        <fullName evidence="2">Uncharacterized protein</fullName>
    </submittedName>
</protein>
<organism evidence="2 3">
    <name type="scientific">Stegodyphus mimosarum</name>
    <name type="common">African social velvet spider</name>
    <dbReference type="NCBI Taxonomy" id="407821"/>
    <lineage>
        <taxon>Eukaryota</taxon>
        <taxon>Metazoa</taxon>
        <taxon>Ecdysozoa</taxon>
        <taxon>Arthropoda</taxon>
        <taxon>Chelicerata</taxon>
        <taxon>Arachnida</taxon>
        <taxon>Araneae</taxon>
        <taxon>Araneomorphae</taxon>
        <taxon>Entelegynae</taxon>
        <taxon>Eresoidea</taxon>
        <taxon>Eresidae</taxon>
        <taxon>Stegodyphus</taxon>
    </lineage>
</organism>
<feature type="transmembrane region" description="Helical" evidence="1">
    <location>
        <begin position="12"/>
        <end position="32"/>
    </location>
</feature>
<dbReference type="Proteomes" id="UP000054359">
    <property type="component" value="Unassembled WGS sequence"/>
</dbReference>
<evidence type="ECO:0000313" key="3">
    <source>
        <dbReference type="Proteomes" id="UP000054359"/>
    </source>
</evidence>
<evidence type="ECO:0000313" key="2">
    <source>
        <dbReference type="EMBL" id="KFM66834.1"/>
    </source>
</evidence>
<gene>
    <name evidence="2" type="ORF">X975_03461</name>
</gene>
<evidence type="ECO:0000256" key="1">
    <source>
        <dbReference type="SAM" id="Phobius"/>
    </source>
</evidence>